<dbReference type="EMBL" id="LT629772">
    <property type="protein sequence ID" value="SDS46764.1"/>
    <property type="molecule type" value="Genomic_DNA"/>
</dbReference>
<dbReference type="SUPFAM" id="SSF53850">
    <property type="entry name" value="Periplasmic binding protein-like II"/>
    <property type="match status" value="1"/>
</dbReference>
<dbReference type="AlphaFoldDB" id="A0A1H1SFJ0"/>
<dbReference type="STRING" id="630515.SAMN04489812_1996"/>
<dbReference type="Gene3D" id="3.40.190.10">
    <property type="entry name" value="Periplasmic binding protein-like II"/>
    <property type="match status" value="1"/>
</dbReference>
<dbReference type="InterPro" id="IPR039424">
    <property type="entry name" value="SBP_5"/>
</dbReference>
<evidence type="ECO:0000313" key="7">
    <source>
        <dbReference type="Proteomes" id="UP000199103"/>
    </source>
</evidence>
<proteinExistence type="inferred from homology"/>
<dbReference type="GO" id="GO:1904680">
    <property type="term" value="F:peptide transmembrane transporter activity"/>
    <property type="evidence" value="ECO:0007669"/>
    <property type="project" value="TreeGrafter"/>
</dbReference>
<comment type="subcellular location">
    <subcellularLocation>
        <location evidence="1">Cell envelope</location>
    </subcellularLocation>
</comment>
<comment type="similarity">
    <text evidence="2">Belongs to the bacterial solute-binding protein 5 family.</text>
</comment>
<dbReference type="GO" id="GO:0015833">
    <property type="term" value="P:peptide transport"/>
    <property type="evidence" value="ECO:0007669"/>
    <property type="project" value="TreeGrafter"/>
</dbReference>
<evidence type="ECO:0000256" key="4">
    <source>
        <dbReference type="ARBA" id="ARBA00022729"/>
    </source>
</evidence>
<evidence type="ECO:0000256" key="1">
    <source>
        <dbReference type="ARBA" id="ARBA00004196"/>
    </source>
</evidence>
<keyword evidence="3" id="KW-0813">Transport</keyword>
<accession>A0A1H1SFJ0</accession>
<keyword evidence="7" id="KW-1185">Reference proteome</keyword>
<dbReference type="Proteomes" id="UP000199103">
    <property type="component" value="Chromosome I"/>
</dbReference>
<evidence type="ECO:0000256" key="3">
    <source>
        <dbReference type="ARBA" id="ARBA00022448"/>
    </source>
</evidence>
<dbReference type="InterPro" id="IPR000914">
    <property type="entry name" value="SBP_5_dom"/>
</dbReference>
<dbReference type="Pfam" id="PF00496">
    <property type="entry name" value="SBP_bac_5"/>
    <property type="match status" value="1"/>
</dbReference>
<organism evidence="6 7">
    <name type="scientific">Microlunatus soli</name>
    <dbReference type="NCBI Taxonomy" id="630515"/>
    <lineage>
        <taxon>Bacteria</taxon>
        <taxon>Bacillati</taxon>
        <taxon>Actinomycetota</taxon>
        <taxon>Actinomycetes</taxon>
        <taxon>Propionibacteriales</taxon>
        <taxon>Propionibacteriaceae</taxon>
        <taxon>Microlunatus</taxon>
    </lineage>
</organism>
<protein>
    <submittedName>
        <fullName evidence="6">Peptide/nickel transport system substrate-binding protein</fullName>
    </submittedName>
</protein>
<evidence type="ECO:0000313" key="6">
    <source>
        <dbReference type="EMBL" id="SDS46764.1"/>
    </source>
</evidence>
<evidence type="ECO:0000256" key="2">
    <source>
        <dbReference type="ARBA" id="ARBA00005695"/>
    </source>
</evidence>
<name>A0A1H1SFJ0_9ACTN</name>
<gene>
    <name evidence="6" type="ORF">SAMN04489812_1996</name>
</gene>
<sequence>MILVENVFQRLTTSLPGQSQVAPGVWAYKPDLAQECSFPSTSAFVCTLRPDLTFSNGHPLTSADVKFSIDRAIRLAVPGSSASALDSVQRIETPDARTVRFVLRRYDKQFGWALAGPAASIVDHTVYSSDAIQARNAPIVGSGPFRVTALENNRLKLARFDRYQGRTPAQLSALQVLTEPDSASVESAMNDHRADLVWRGLSPAALSRLANQVQVSTNRTTAAGFSQQVLPGARVQQLRWNPGSDHRNNRALRAAVADTLQEDRTLDSLVPPQIPGHRAAFPVGGRPHATITWANLIPLTLGFDPSVADGKRTADQLRNQLEATGGLSVQIRADDHDADLQLEDRKAWTPTAISWLQPLLEEPLRSSAATIRQADDQVRTGGPQAASSALTALQTRAAEDKVVLPLTQQNEYIYTASGIKIMPTSFGPGWHLGLWGITRQL</sequence>
<keyword evidence="4" id="KW-0732">Signal</keyword>
<reference evidence="6 7" key="1">
    <citation type="submission" date="2016-10" db="EMBL/GenBank/DDBJ databases">
        <authorList>
            <person name="de Groot N.N."/>
        </authorList>
    </citation>
    <scope>NUCLEOTIDE SEQUENCE [LARGE SCALE GENOMIC DNA]</scope>
    <source>
        <strain evidence="6 7">DSM 21800</strain>
    </source>
</reference>
<evidence type="ECO:0000259" key="5">
    <source>
        <dbReference type="Pfam" id="PF00496"/>
    </source>
</evidence>
<dbReference type="GO" id="GO:0030313">
    <property type="term" value="C:cell envelope"/>
    <property type="evidence" value="ECO:0007669"/>
    <property type="project" value="UniProtKB-SubCell"/>
</dbReference>
<dbReference type="PANTHER" id="PTHR30290:SF10">
    <property type="entry name" value="PERIPLASMIC OLIGOPEPTIDE-BINDING PROTEIN-RELATED"/>
    <property type="match status" value="1"/>
</dbReference>
<feature type="domain" description="Solute-binding protein family 5" evidence="5">
    <location>
        <begin position="28"/>
        <end position="257"/>
    </location>
</feature>
<dbReference type="PANTHER" id="PTHR30290">
    <property type="entry name" value="PERIPLASMIC BINDING COMPONENT OF ABC TRANSPORTER"/>
    <property type="match status" value="1"/>
</dbReference>